<evidence type="ECO:0000259" key="3">
    <source>
        <dbReference type="PROSITE" id="PS51783"/>
    </source>
</evidence>
<evidence type="ECO:0000259" key="2">
    <source>
        <dbReference type="PROSITE" id="PS50197"/>
    </source>
</evidence>
<dbReference type="InterPro" id="IPR023362">
    <property type="entry name" value="PH-BEACH_dom"/>
</dbReference>
<dbReference type="CDD" id="cd06071">
    <property type="entry name" value="Beach"/>
    <property type="match status" value="1"/>
</dbReference>
<proteinExistence type="predicted"/>
<dbReference type="SUPFAM" id="SSF50978">
    <property type="entry name" value="WD40 repeat-like"/>
    <property type="match status" value="1"/>
</dbReference>
<dbReference type="InterPro" id="IPR036372">
    <property type="entry name" value="BEACH_dom_sf"/>
</dbReference>
<feature type="region of interest" description="Disordered" evidence="1">
    <location>
        <begin position="2141"/>
        <end position="2161"/>
    </location>
</feature>
<dbReference type="SUPFAM" id="SSF81837">
    <property type="entry name" value="BEACH domain"/>
    <property type="match status" value="1"/>
</dbReference>
<dbReference type="InterPro" id="IPR000409">
    <property type="entry name" value="BEACH_dom"/>
</dbReference>
<feature type="compositionally biased region" description="Low complexity" evidence="1">
    <location>
        <begin position="2146"/>
        <end position="2159"/>
    </location>
</feature>
<keyword evidence="5" id="KW-1185">Reference proteome</keyword>
<dbReference type="InterPro" id="IPR011993">
    <property type="entry name" value="PH-like_dom_sf"/>
</dbReference>
<evidence type="ECO:0000256" key="1">
    <source>
        <dbReference type="SAM" id="MobiDB-lite"/>
    </source>
</evidence>
<dbReference type="SUPFAM" id="SSF50729">
    <property type="entry name" value="PH domain-like"/>
    <property type="match status" value="1"/>
</dbReference>
<dbReference type="PANTHER" id="PTHR13743:SF86">
    <property type="entry name" value="LYSOSOMAL-TRAFFICKING REGULATOR"/>
    <property type="match status" value="1"/>
</dbReference>
<evidence type="ECO:0000313" key="5">
    <source>
        <dbReference type="Proteomes" id="UP000230066"/>
    </source>
</evidence>
<sequence length="4169" mass="465939">MDNCKITIGSGDPKMEYEESKSCQTVCPICIPIFRLPWIKAFNEVSSEPLLDISLDIDIGQISEDYCFGEASVGQTCSSRCSYPNERLARNEKRAYTWDDSFLPILPTPGTVVCVARFVRLLRCINRHLVCARRLGNIALVEDALYQLLRVMPWLVTAFARPENLSQDYLDTVQFDQAVNMLLSQSICALPELPRDTQFRSLLFHTCLELLRKRVEYQPKSEDYRWTQTHSLLVRLALHLGNPNLADHTIPWTEFLVSFLQDFNSFPVLLQSEWQKILSYLFTIDQRRASLSVFHNSGFSYLHILIQAIGQCLNRLSPQTFISLSYLFNSCLPKPNAQFVAYLHSAIHIFWPIMIQQYESEASQPNTKYLTPILMSLLRALPLDDVHAALATPLSILMERAIKNSINLSPFIIISRLIDGVRCDRSITACSVAECIFRVVIVPLCTQDVWTQWDTQNLDWFQALINLWCDCVSLIRFEASGITPKQSVSPLVGSSLSDWKSHPIYKAMVQLPQLHHFVTRRLLGILCESSSLTVPPNSPKAEFYRVVLGCFLNLLMDFLERICPSDNTVHSIEKSSHPSGPVPISTYESEAWALLSVLVMYTRRGWITVFCEDYLHAELCKPRPHLNSSHNLMNMALSQAHKTLRSCALCFDRNETRIRCLRFLLIILSESENSAKWRDLSTLLVVLCGNDSSGRCAGCCRMCHVLPFLSTPFTFDCVQCTLTDLHSAVLSVEAEPAKCIGRSPLISSGLILELLLTCLQLHPTSVTSPQHEATCSESESRKWLMCLDLLVDRLVASWDSAAPAISEESGNTYANYTRKRLILVDCILNILPSSNPDITRSLLRLLPLVISNGSRHTDPVSRQSSPWPSIQLSAGMLKKIISLIVGELRQLGACSPNECEYTVSRNLVCLLIDWVCSTPCVLTPSVYTVWPVSWSMASVQYENPRCHVKAHLIPQKTSGHSDPIQKALIQPGLLISTWVRPPPVSTHQMHSGPSDSHSVTSGKPDSFDSFVHLFTFEGSGQPPWYSTPDLTAGSITKSTWSFQIYFSSLLGGLYVRANHYLNAETPKSPGSVAYSEGAGCLDFDPRCFSSVRWRHVLLRVSWSGSNTIEVTIIWDACWKSRTTITLSDASPSSNLIVDRFFGNPSGLWLVLGHWFLTESPVNWADRTYALGSVFFFRDDHRENLDQLALCLLLIGPDWPGYLDALECGAKYRDSATCILHALVRHLSRLENDNYWPVDILADLVLRGIGLIQSPMWLHTIRRFAQDSLWAVYPGREPDLMFYRYNQSPSDCDPWVQSSESHIHGHGQSGSGVSYPDWLFSPRSRLALIIVHNDPSVSGPANIQRETTQNDRDLKKQIPVFVEKVNVDQVFEPCGGIDVACYLLGEIVCLTGKSKPSQYLVRLQSHVLELLFGLTRHSTTFSYQFHVPALSDPGVEIGVRSKRGLKRLPREPWLMPLSRGHCLLARLIKHPGFAANSYQIQKVLFNQLMCPIWDRISTNEHAVYFLLDAGLLRCLIAFGSRHLWLSASRLGSDKTFSPTFEKASSAIISCGLIPHVLSQLSLILKPVPDHWPGLSTLTIVLLDRWQILAAALTSFREHFTEIKNVPAPQGFVSETTRAFSMPDQLWPFSSLSRLCLYRLMRVSCTTNADPSVLRQTRMLFNRLVRAIISLDADLYLHATERVFSIETDEDKLKHLSANSVPDFPHPLWLWWHHLTTEALKPQSWQSWTMNSLVSYANVPSNVTGLNTPPKMCEKSAKVSSDPEPPSDDRASQSSVHNATNRVHCDEDIVPSVVDWSHLAVGEITATELEVMARFEADVARRISGTADPGSSQLQLELDGDEAAGRQPRETEVISVTPSSLPLTDVTTDPSAAAFDSEPDSFYQSCCSVEYTDREHADRTTPAHADDIKEQPVVASIDTPALDDSVANGCPTKSAREEQHSNGTQQQDLALSVARCLDQAWSICSVPLTRLRLRVLSGGSHSPKSIPNRFHPTPPNVYSCQHLDDAGSDFFKSEHSTVVHFRVTSCLIDLLRPPLWLIHSMMAHPCVRMREAAISGYYVWIARILVVPPTSTPPAFRQRNSLNLISICHKLAAQLLQFAPCLHLSDPVSVAQFNWAHRHMCSSTLISRTFDLVSCVPSIEREGPISEDSTTNSDQTQTTNSLTEQLTRSPVAYTFTSGSELDLEPEPCINGASLDAEVDDVDDQSIKSNTVYFQCCWPILYASLLACVVDAVRSWWPFFNNVPVDVNKDRNSHDSVVPESTPETELCVTRLESLTTLIQESSSSYFAAALESGLLPFLYNVAWVLEASLVRYEDQLLQLECPSSGIRSLVPLVTTLSRLLARVTHALLNHRVPELNGTTTTNESPFAILTLFIRHLFVLSPTPIRKENLTRRDGEHKSPNPGPVAQCLVRRMLYTMVDTLTQQLDAAVSILAQTAAAANSRMKKSEMSNAVARVENLFKQFRWTVDFTVDMLMYTESGFNPTLQTVRVFNPQASHQHPTGPYVSEITRGQQLVSLSRSGPSRPRSKHVEATRTSGLSRSRSASRNMGLTGSVTWSKPTYESSPFCDFQQSLDQALITSFFTTGSHIQNGTLCCIPVGVRGITSSDCLTVICRALARLLVARTQPPVDAVAVDPFATYLLKLSNEDPWLLQACLNTLPRLFSSVFWSNLVDLENWLLSLMASEFGASTTNDLLIPRSTRIPSVLLACDSSFGHSVLTRSSSLTELSHWHTSNVILYQLEHLFVTVRSLLSYGLDRADSGKQTTAHSQTAIATPEVFRHRDLLILAQEKSKEHWWAALPASLVDRVPTTRNRSNFPLILDLLLPSFGASVESPVFRSFSSASQSPVLHTNVTYSLPVTTTNAARSTAKRGYSTKHLATLAHRLCVDGHNAWVTAAGERRRISGPLGIILWARLMDRLAHACSLFYDPASAPGILCVDPVEGPMRQRRRMFRTHLPLADRLMLPEKQTYLAHRRTRHPIAALIGLPDQVNHPPERRACNWSQLSLYLPLPSSPLIHLASASRHDVQGVWACSLVGLVHIRPVEGDLILGQSWLRFQPDSVNVKDAADSIWDVDPTDRLWLAWPLTAIDHMDERRYALRDLAVEIFPDKTSYNAPTLFAMRSTKDRDSFVKAFQQQVNSVLGAYRSSPPCLSNFTDQSYQQQKIRFQQPPQHRNTSNQRRCLRRLQIAQWNWLAGRLSNFAYLMELNNAAGRTYNDLMQYPIFPWVIRDYQSAVLDLGHPGSYRDLSKPIAVQIPERAEAVAAHYADAERAAQNLLDELSDPNERPRNRIRTESQSLSISPKFVGVVCPPYHYPSHCSNEAIVLGFLVRVPPYTFRHLRFQDNNFDVPDRLFHSVATTWNLTTTTVTCVKELIPEFYFTPELFTNSAGFALGRRQLGDPVDSVILPPWAKNNARLFSLVCRAALESDYITNTLPGWIDLMFGYKQTGRRAKEALNLYHPYTYFGAIDVDVIGDPIRAQAVEAMISNYGQTPKQLFRRRPHPNRFTHQAFVIDPPPSSPTSQDTVLQSHLNDWISTPLAGNDAFLQPGNANLIEDDCNALDDMVLVCHSRPTLSTYSEITPLETVIGLRWGTWAGSPHAPALRVQWIRTPAAGHATHLGYLSTGVWFDPDTEDQSVDPVAVNLTARTLEDLWDGCILHADCVESVSLDRVTRLRLPQIALNHHWQWTVLGCETNSRIWLEAGSNGPCLIKITCLGSPSDRRALSTTTFGVYMRTLNPHPGVTQSVDFPVSLTLTLPVTQPDVERTGLPFVTALTVSSMSRCGRQLFVGTRTGSIYIRQLPASLTEVTENGWIPKEFGERQSDGNQHFNQCDRHHSLDSIAPSDSHAWSFPDSTEAGLWELTAWRQLVGHTGSPIRALAACPPYGLLASGDARGGVCLWDMHRFVLISQYTTTTDANNLTKHKSDCSSTFVHVGCTDRRETSSSITGSDEDEDDSNILAPQVPPDTYPSVDGLCFNHITGELAAARWDRRTYRACWIGVYSPSGKQVTARVLDFYAEISDGSSHDLNDTKSNGATVPMAYSTVPEGRGVNCLLLGGPGGRLVWLNSWTLDTVHTMLLPQPHDTPSHVTALCFTPSLQPFSQTTHQLGEALCQGLFVADRSGYVYYLAPSASPNAAQNRTQWRNIPRKQTSNSPVIPDVNCLQKSICRGIWLSNIHSH</sequence>
<accession>A0A4E0RAV1</accession>
<gene>
    <name evidence="4" type="ORF">D915_005400</name>
</gene>
<dbReference type="SMART" id="SM01026">
    <property type="entry name" value="Beach"/>
    <property type="match status" value="1"/>
</dbReference>
<reference evidence="4" key="1">
    <citation type="submission" date="2019-03" db="EMBL/GenBank/DDBJ databases">
        <title>Improved annotation for the trematode Fasciola hepatica.</title>
        <authorList>
            <person name="Choi Y.-J."/>
            <person name="Martin J."/>
            <person name="Mitreva M."/>
        </authorList>
    </citation>
    <scope>NUCLEOTIDE SEQUENCE [LARGE SCALE GENOMIC DNA]</scope>
</reference>
<feature type="region of interest" description="Disordered" evidence="1">
    <location>
        <begin position="1743"/>
        <end position="1781"/>
    </location>
</feature>
<dbReference type="PANTHER" id="PTHR13743">
    <property type="entry name" value="BEIGE/BEACH-RELATED"/>
    <property type="match status" value="1"/>
</dbReference>
<feature type="domain" description="BEACH" evidence="2">
    <location>
        <begin position="3171"/>
        <end position="3497"/>
    </location>
</feature>
<feature type="region of interest" description="Disordered" evidence="1">
    <location>
        <begin position="2511"/>
        <end position="2546"/>
    </location>
</feature>
<dbReference type="PROSITE" id="PS51783">
    <property type="entry name" value="PH_BEACH"/>
    <property type="match status" value="1"/>
</dbReference>
<feature type="domain" description="BEACH-type PH" evidence="3">
    <location>
        <begin position="3017"/>
        <end position="3128"/>
    </location>
</feature>
<feature type="compositionally biased region" description="Polar residues" evidence="1">
    <location>
        <begin position="1770"/>
        <end position="1779"/>
    </location>
</feature>
<organism evidence="4 5">
    <name type="scientific">Fasciola hepatica</name>
    <name type="common">Liver fluke</name>
    <dbReference type="NCBI Taxonomy" id="6192"/>
    <lineage>
        <taxon>Eukaryota</taxon>
        <taxon>Metazoa</taxon>
        <taxon>Spiralia</taxon>
        <taxon>Lophotrochozoa</taxon>
        <taxon>Platyhelminthes</taxon>
        <taxon>Trematoda</taxon>
        <taxon>Digenea</taxon>
        <taxon>Plagiorchiida</taxon>
        <taxon>Echinostomata</taxon>
        <taxon>Echinostomatoidea</taxon>
        <taxon>Fasciolidae</taxon>
        <taxon>Fasciola</taxon>
    </lineage>
</organism>
<dbReference type="InterPro" id="IPR050865">
    <property type="entry name" value="BEACH_Domain"/>
</dbReference>
<feature type="region of interest" description="Disordered" evidence="1">
    <location>
        <begin position="1919"/>
        <end position="1942"/>
    </location>
</feature>
<feature type="compositionally biased region" description="Polar residues" evidence="1">
    <location>
        <begin position="2529"/>
        <end position="2546"/>
    </location>
</feature>
<name>A0A4E0RAV1_FASHE</name>
<dbReference type="InterPro" id="IPR036322">
    <property type="entry name" value="WD40_repeat_dom_sf"/>
</dbReference>
<protein>
    <submittedName>
        <fullName evidence="4">WD repeat and FYVE domain-containing protein</fullName>
    </submittedName>
</protein>
<dbReference type="EMBL" id="JXXN02001925">
    <property type="protein sequence ID" value="THD23825.1"/>
    <property type="molecule type" value="Genomic_DNA"/>
</dbReference>
<comment type="caution">
    <text evidence="4">The sequence shown here is derived from an EMBL/GenBank/DDBJ whole genome shotgun (WGS) entry which is preliminary data.</text>
</comment>
<dbReference type="PROSITE" id="PS50197">
    <property type="entry name" value="BEACH"/>
    <property type="match status" value="1"/>
</dbReference>
<dbReference type="InterPro" id="IPR015943">
    <property type="entry name" value="WD40/YVTN_repeat-like_dom_sf"/>
</dbReference>
<dbReference type="Gene3D" id="1.10.1540.10">
    <property type="entry name" value="BEACH domain"/>
    <property type="match status" value="1"/>
</dbReference>
<dbReference type="Proteomes" id="UP000230066">
    <property type="component" value="Unassembled WGS sequence"/>
</dbReference>
<evidence type="ECO:0000313" key="4">
    <source>
        <dbReference type="EMBL" id="THD23825.1"/>
    </source>
</evidence>
<dbReference type="Gene3D" id="2.30.29.30">
    <property type="entry name" value="Pleckstrin-homology domain (PH domain)/Phosphotyrosine-binding domain (PTB)"/>
    <property type="match status" value="1"/>
</dbReference>
<dbReference type="Pfam" id="PF02138">
    <property type="entry name" value="Beach"/>
    <property type="match status" value="1"/>
</dbReference>
<dbReference type="Gene3D" id="2.130.10.10">
    <property type="entry name" value="YVTN repeat-like/Quinoprotein amine dehydrogenase"/>
    <property type="match status" value="1"/>
</dbReference>